<dbReference type="Proteomes" id="UP000075260">
    <property type="component" value="Unassembled WGS sequence"/>
</dbReference>
<dbReference type="OrthoDB" id="8432779at2"/>
<reference evidence="3 4" key="1">
    <citation type="submission" date="2014-02" db="EMBL/GenBank/DDBJ databases">
        <title>The small core and large imbalanced accessory genome model reveals a collaborative survival strategy of Sorangium cellulosum strains in nature.</title>
        <authorList>
            <person name="Han K."/>
            <person name="Peng R."/>
            <person name="Blom J."/>
            <person name="Li Y.-Z."/>
        </authorList>
    </citation>
    <scope>NUCLEOTIDE SEQUENCE [LARGE SCALE GENOMIC DNA]</scope>
    <source>
        <strain evidence="3 4">So0008-312</strain>
    </source>
</reference>
<dbReference type="RefSeq" id="WP_061611923.1">
    <property type="nucleotide sequence ID" value="NZ_JEMA01000949.1"/>
</dbReference>
<dbReference type="InterPro" id="IPR011659">
    <property type="entry name" value="WD40"/>
</dbReference>
<dbReference type="EMBL" id="JEMA01000949">
    <property type="protein sequence ID" value="KYF63977.1"/>
    <property type="molecule type" value="Genomic_DNA"/>
</dbReference>
<gene>
    <name evidence="3" type="ORF">BE15_45230</name>
</gene>
<feature type="chain" id="PRO_5007566356" description="Cytochrome c domain-containing protein" evidence="2">
    <location>
        <begin position="21"/>
        <end position="612"/>
    </location>
</feature>
<organism evidence="3 4">
    <name type="scientific">Sorangium cellulosum</name>
    <name type="common">Polyangium cellulosum</name>
    <dbReference type="NCBI Taxonomy" id="56"/>
    <lineage>
        <taxon>Bacteria</taxon>
        <taxon>Pseudomonadati</taxon>
        <taxon>Myxococcota</taxon>
        <taxon>Polyangia</taxon>
        <taxon>Polyangiales</taxon>
        <taxon>Polyangiaceae</taxon>
        <taxon>Sorangium</taxon>
    </lineage>
</organism>
<keyword evidence="2" id="KW-0732">Signal</keyword>
<feature type="signal peptide" evidence="2">
    <location>
        <begin position="1"/>
        <end position="20"/>
    </location>
</feature>
<sequence length="612" mass="64658">MRTLQQRIGTLLIGSLCALACSSGPEPSIPPGQGTGGSGGIPDEFGGGTGNLFDVGSGGPVEPPPCEVCEDFPATPVFDESGTPPPANAPELFGDPGSGAQGGPCLAEPEIGALFPNNWLRPRFRWTAPQGQDLFEIRAHADREKNDLVVYTTNREWKMPKDMWEKLAAHVRDEPITITIRSVSTSAPGAPLLGSSGPITIAPAPAGGSMVYWAAIGEGPADAWLAGFGVGEEGVVDALKVDQVEQGGRRDENGNVRGDGQVRCIGCHTSTPDGEAVMFMDHWPWDLAIASVKEDSVGEVPAYVTPGGSEAMNQAWLGPPKMSPAHFAPGDRIFITSYGRHNGSVWDGQSHTSMPNARLAWFDLEAPAPTYAESTNATTARSEMAAAEGTAFGFIARDGDTRGAMMPDWSNDGATLVYVSTDAGKDGRLAAGAGDLYTVPYNNKQGGAATPLQGAAEPNFNEYYPAFAPDDRLIAFNRTPSPGEMYYNPSSDIHVVPAAGGAATRLAANDPPACLGITSPGLHNSWPQWSPEATTVDGKTYYWVIFSSSRDGYTLQKDPGKKASQLYVTGVVVEGTTVHTYPAIYLWNQDPGTSNHTPAWDVFKIPPAPVPL</sequence>
<evidence type="ECO:0000256" key="2">
    <source>
        <dbReference type="SAM" id="SignalP"/>
    </source>
</evidence>
<dbReference type="Pfam" id="PF07676">
    <property type="entry name" value="PD40"/>
    <property type="match status" value="2"/>
</dbReference>
<dbReference type="Gene3D" id="2.120.10.30">
    <property type="entry name" value="TolB, C-terminal domain"/>
    <property type="match status" value="1"/>
</dbReference>
<feature type="region of interest" description="Disordered" evidence="1">
    <location>
        <begin position="27"/>
        <end position="103"/>
    </location>
</feature>
<protein>
    <recommendedName>
        <fullName evidence="5">Cytochrome c domain-containing protein</fullName>
    </recommendedName>
</protein>
<proteinExistence type="predicted"/>
<evidence type="ECO:0000313" key="4">
    <source>
        <dbReference type="Proteomes" id="UP000075260"/>
    </source>
</evidence>
<evidence type="ECO:0008006" key="5">
    <source>
        <dbReference type="Google" id="ProtNLM"/>
    </source>
</evidence>
<name>A0A150Q7M9_SORCE</name>
<dbReference type="InterPro" id="IPR011042">
    <property type="entry name" value="6-blade_b-propeller_TolB-like"/>
</dbReference>
<accession>A0A150Q7M9</accession>
<dbReference type="AlphaFoldDB" id="A0A150Q7M9"/>
<feature type="compositionally biased region" description="Gly residues" evidence="1">
    <location>
        <begin position="33"/>
        <end position="50"/>
    </location>
</feature>
<comment type="caution">
    <text evidence="3">The sequence shown here is derived from an EMBL/GenBank/DDBJ whole genome shotgun (WGS) entry which is preliminary data.</text>
</comment>
<evidence type="ECO:0000256" key="1">
    <source>
        <dbReference type="SAM" id="MobiDB-lite"/>
    </source>
</evidence>
<evidence type="ECO:0000313" key="3">
    <source>
        <dbReference type="EMBL" id="KYF63977.1"/>
    </source>
</evidence>
<dbReference type="SUPFAM" id="SSF69304">
    <property type="entry name" value="Tricorn protease N-terminal domain"/>
    <property type="match status" value="1"/>
</dbReference>